<evidence type="ECO:0000313" key="1">
    <source>
        <dbReference type="EMBL" id="KAA2247304.1"/>
    </source>
</evidence>
<evidence type="ECO:0000313" key="2">
    <source>
        <dbReference type="Proteomes" id="UP000323454"/>
    </source>
</evidence>
<name>A0A5B2W7S6_9PSEU</name>
<accession>A0A5B2W7S6</accession>
<reference evidence="1 2" key="2">
    <citation type="submission" date="2019-09" db="EMBL/GenBank/DDBJ databases">
        <authorList>
            <person name="Jin C."/>
        </authorList>
    </citation>
    <scope>NUCLEOTIDE SEQUENCE [LARGE SCALE GENOMIC DNA]</scope>
    <source>
        <strain evidence="1 2">AN110305</strain>
    </source>
</reference>
<comment type="caution">
    <text evidence="1">The sequence shown here is derived from an EMBL/GenBank/DDBJ whole genome shotgun (WGS) entry which is preliminary data.</text>
</comment>
<protein>
    <submittedName>
        <fullName evidence="1">Aldo/keto reductase</fullName>
    </submittedName>
</protein>
<dbReference type="SUPFAM" id="SSF51430">
    <property type="entry name" value="NAD(P)-linked oxidoreductase"/>
    <property type="match status" value="1"/>
</dbReference>
<organism evidence="1 2">
    <name type="scientific">Solihabitans fulvus</name>
    <dbReference type="NCBI Taxonomy" id="1892852"/>
    <lineage>
        <taxon>Bacteria</taxon>
        <taxon>Bacillati</taxon>
        <taxon>Actinomycetota</taxon>
        <taxon>Actinomycetes</taxon>
        <taxon>Pseudonocardiales</taxon>
        <taxon>Pseudonocardiaceae</taxon>
        <taxon>Solihabitans</taxon>
    </lineage>
</organism>
<dbReference type="AlphaFoldDB" id="A0A5B2W7S6"/>
<dbReference type="Gene3D" id="3.20.20.100">
    <property type="entry name" value="NADP-dependent oxidoreductase domain"/>
    <property type="match status" value="1"/>
</dbReference>
<keyword evidence="2" id="KW-1185">Reference proteome</keyword>
<dbReference type="Proteomes" id="UP000323454">
    <property type="component" value="Unassembled WGS sequence"/>
</dbReference>
<reference evidence="1 2" key="1">
    <citation type="submission" date="2019-09" db="EMBL/GenBank/DDBJ databases">
        <title>Goodfellowia gen. nov., a new genus of the Pseudonocardineae related to Actinoalloteichus, containing Goodfellowia coeruleoviolacea gen. nov., comb. nov. gen. nov., comb. nov.</title>
        <authorList>
            <person name="Labeda D."/>
        </authorList>
    </citation>
    <scope>NUCLEOTIDE SEQUENCE [LARGE SCALE GENOMIC DNA]</scope>
    <source>
        <strain evidence="1 2">AN110305</strain>
    </source>
</reference>
<gene>
    <name evidence="1" type="ORF">F0L68_40200</name>
</gene>
<dbReference type="EMBL" id="VUOB01000112">
    <property type="protein sequence ID" value="KAA2247304.1"/>
    <property type="molecule type" value="Genomic_DNA"/>
</dbReference>
<proteinExistence type="predicted"/>
<dbReference type="InterPro" id="IPR036812">
    <property type="entry name" value="NAD(P)_OxRdtase_dom_sf"/>
</dbReference>
<dbReference type="OrthoDB" id="9768793at2"/>
<sequence length="256" mass="27070">MGRRAAFCRCAGAATSDLVGPPVYLHAVSGGVEQCLDPARLRRAVISAADELGVVPSMVLLHNPERTLAELPPRAGAVVLGEACLALREAVRAGWAGGWGIASWSPQPVLAAVRAPDPSEIPAPDVLMVRAGLLVGTKVLDAADALAGRWQLGARQRWGMSPFAGRARDPVWTDVDADALFLARGQNVTRMQAAFRVAYDLPVVSRMAVGASSVTHLRELVDSVGLRSDPDQVARYRALLHGPPRPAGRRVSDKSG</sequence>